<proteinExistence type="predicted"/>
<evidence type="ECO:0000256" key="2">
    <source>
        <dbReference type="ARBA" id="ARBA00022884"/>
    </source>
</evidence>
<feature type="compositionally biased region" description="Low complexity" evidence="4">
    <location>
        <begin position="250"/>
        <end position="263"/>
    </location>
</feature>
<dbReference type="Proteomes" id="UP001189429">
    <property type="component" value="Unassembled WGS sequence"/>
</dbReference>
<feature type="compositionally biased region" description="Low complexity" evidence="4">
    <location>
        <begin position="229"/>
        <end position="238"/>
    </location>
</feature>
<dbReference type="InterPro" id="IPR000504">
    <property type="entry name" value="RRM_dom"/>
</dbReference>
<keyword evidence="1" id="KW-0677">Repeat</keyword>
<dbReference type="InterPro" id="IPR035979">
    <property type="entry name" value="RBD_domain_sf"/>
</dbReference>
<feature type="region of interest" description="Disordered" evidence="4">
    <location>
        <begin position="1"/>
        <end position="29"/>
    </location>
</feature>
<evidence type="ECO:0000256" key="4">
    <source>
        <dbReference type="SAM" id="MobiDB-lite"/>
    </source>
</evidence>
<evidence type="ECO:0000256" key="1">
    <source>
        <dbReference type="ARBA" id="ARBA00022737"/>
    </source>
</evidence>
<protein>
    <recommendedName>
        <fullName evidence="5">RRM domain-containing protein</fullName>
    </recommendedName>
</protein>
<feature type="compositionally biased region" description="Pro residues" evidence="4">
    <location>
        <begin position="264"/>
        <end position="279"/>
    </location>
</feature>
<comment type="caution">
    <text evidence="6">The sequence shown here is derived from an EMBL/GenBank/DDBJ whole genome shotgun (WGS) entry which is preliminary data.</text>
</comment>
<feature type="compositionally biased region" description="Basic residues" evidence="4">
    <location>
        <begin position="193"/>
        <end position="203"/>
    </location>
</feature>
<feature type="region of interest" description="Disordered" evidence="4">
    <location>
        <begin position="193"/>
        <end position="279"/>
    </location>
</feature>
<feature type="domain" description="RRM" evidence="5">
    <location>
        <begin position="118"/>
        <end position="197"/>
    </location>
</feature>
<dbReference type="InterPro" id="IPR012677">
    <property type="entry name" value="Nucleotide-bd_a/b_plait_sf"/>
</dbReference>
<accession>A0ABN9UN12</accession>
<keyword evidence="7" id="KW-1185">Reference proteome</keyword>
<evidence type="ECO:0000259" key="5">
    <source>
        <dbReference type="PROSITE" id="PS50102"/>
    </source>
</evidence>
<dbReference type="PROSITE" id="PS50102">
    <property type="entry name" value="RRM"/>
    <property type="match status" value="1"/>
</dbReference>
<reference evidence="6" key="1">
    <citation type="submission" date="2023-10" db="EMBL/GenBank/DDBJ databases">
        <authorList>
            <person name="Chen Y."/>
            <person name="Shah S."/>
            <person name="Dougan E. K."/>
            <person name="Thang M."/>
            <person name="Chan C."/>
        </authorList>
    </citation>
    <scope>NUCLEOTIDE SEQUENCE [LARGE SCALE GENOMIC DNA]</scope>
</reference>
<dbReference type="PANTHER" id="PTHR23236:SF119">
    <property type="entry name" value="NUCLEAR RNA-BINDING PROTEIN SART-3"/>
    <property type="match status" value="1"/>
</dbReference>
<gene>
    <name evidence="6" type="ORF">PCOR1329_LOCUS50016</name>
</gene>
<sequence length="279" mass="29239">MAAPEASPAPAAHASASGEDGPREDSSDLETIFEKLLSVVGMPAPGLDLAASAESLPSAVREALAVASAEELRTLAVMSAEELRVQFALVRTQAGEESAGQAGQAPQYAAREQYPEGVSVHVAGLDGLDDVWPEQLAEHFKFCGEVKRVVLKVERQFGTRLGYGYVDFADQAGAEAALSLDGAEFAGRALKVNRRRRNRTRRRGSLDSGRPRAGAAAGRTRARARARARNPTGAGARSPGRRGGAGARAGGLRQKAALLGMPYKPDPPPHGPPPLPAPR</sequence>
<dbReference type="PANTHER" id="PTHR23236">
    <property type="entry name" value="EUKARYOTIC TRANSLATION INITIATION FACTOR 4B/4H"/>
    <property type="match status" value="1"/>
</dbReference>
<dbReference type="Pfam" id="PF00076">
    <property type="entry name" value="RRM_1"/>
    <property type="match status" value="1"/>
</dbReference>
<feature type="compositionally biased region" description="Low complexity" evidence="4">
    <location>
        <begin position="1"/>
        <end position="17"/>
    </location>
</feature>
<evidence type="ECO:0000256" key="3">
    <source>
        <dbReference type="PROSITE-ProRule" id="PRU00176"/>
    </source>
</evidence>
<name>A0ABN9UN12_9DINO</name>
<dbReference type="SUPFAM" id="SSF54928">
    <property type="entry name" value="RNA-binding domain, RBD"/>
    <property type="match status" value="1"/>
</dbReference>
<evidence type="ECO:0000313" key="6">
    <source>
        <dbReference type="EMBL" id="CAK0861310.1"/>
    </source>
</evidence>
<organism evidence="6 7">
    <name type="scientific">Prorocentrum cordatum</name>
    <dbReference type="NCBI Taxonomy" id="2364126"/>
    <lineage>
        <taxon>Eukaryota</taxon>
        <taxon>Sar</taxon>
        <taxon>Alveolata</taxon>
        <taxon>Dinophyceae</taxon>
        <taxon>Prorocentrales</taxon>
        <taxon>Prorocentraceae</taxon>
        <taxon>Prorocentrum</taxon>
    </lineage>
</organism>
<dbReference type="EMBL" id="CAUYUJ010016059">
    <property type="protein sequence ID" value="CAK0861310.1"/>
    <property type="molecule type" value="Genomic_DNA"/>
</dbReference>
<dbReference type="SMART" id="SM00360">
    <property type="entry name" value="RRM"/>
    <property type="match status" value="1"/>
</dbReference>
<dbReference type="Gene3D" id="3.30.70.330">
    <property type="match status" value="1"/>
</dbReference>
<evidence type="ECO:0000313" key="7">
    <source>
        <dbReference type="Proteomes" id="UP001189429"/>
    </source>
</evidence>
<keyword evidence="2 3" id="KW-0694">RNA-binding</keyword>